<dbReference type="SUPFAM" id="SSF52172">
    <property type="entry name" value="CheY-like"/>
    <property type="match status" value="2"/>
</dbReference>
<dbReference type="EMBL" id="JADWYS010000001">
    <property type="protein sequence ID" value="MBG9389573.1"/>
    <property type="molecule type" value="Genomic_DNA"/>
</dbReference>
<dbReference type="PROSITE" id="PS50110">
    <property type="entry name" value="RESPONSE_REGULATORY"/>
    <property type="match status" value="2"/>
</dbReference>
<feature type="domain" description="Response regulatory" evidence="3">
    <location>
        <begin position="1"/>
        <end position="114"/>
    </location>
</feature>
<dbReference type="RefSeq" id="WP_196987363.1">
    <property type="nucleotide sequence ID" value="NZ_JADWYS010000001.1"/>
</dbReference>
<dbReference type="InterPro" id="IPR001789">
    <property type="entry name" value="Sig_transdc_resp-reg_receiver"/>
</dbReference>
<dbReference type="PANTHER" id="PTHR44591">
    <property type="entry name" value="STRESS RESPONSE REGULATOR PROTEIN 1"/>
    <property type="match status" value="1"/>
</dbReference>
<protein>
    <submittedName>
        <fullName evidence="4">Response regulator</fullName>
    </submittedName>
</protein>
<dbReference type="Proteomes" id="UP000651050">
    <property type="component" value="Unassembled WGS sequence"/>
</dbReference>
<evidence type="ECO:0000256" key="2">
    <source>
        <dbReference type="PROSITE-ProRule" id="PRU00169"/>
    </source>
</evidence>
<keyword evidence="1 2" id="KW-0597">Phosphoprotein</keyword>
<feature type="modified residue" description="4-aspartylphosphate" evidence="2">
    <location>
        <position position="48"/>
    </location>
</feature>
<dbReference type="CDD" id="cd17569">
    <property type="entry name" value="REC_HupR-like"/>
    <property type="match status" value="1"/>
</dbReference>
<evidence type="ECO:0000313" key="5">
    <source>
        <dbReference type="Proteomes" id="UP000651050"/>
    </source>
</evidence>
<comment type="caution">
    <text evidence="4">The sequence shown here is derived from an EMBL/GenBank/DDBJ whole genome shotgun (WGS) entry which is preliminary data.</text>
</comment>
<dbReference type="PANTHER" id="PTHR44591:SF19">
    <property type="entry name" value="TWO-COMPONENT RESPONSE REGULATOR-RELATED"/>
    <property type="match status" value="1"/>
</dbReference>
<reference evidence="4" key="1">
    <citation type="submission" date="2020-11" db="EMBL/GenBank/DDBJ databases">
        <title>Bacterial whole genome sequence for Caenimonas sp. DR4.4.</title>
        <authorList>
            <person name="Le V."/>
            <person name="Ko S.-R."/>
            <person name="Ahn C.-Y."/>
            <person name="Oh H.-M."/>
        </authorList>
    </citation>
    <scope>NUCLEOTIDE SEQUENCE</scope>
    <source>
        <strain evidence="4">DR4.4</strain>
    </source>
</reference>
<dbReference type="SMART" id="SM00448">
    <property type="entry name" value="REC"/>
    <property type="match status" value="1"/>
</dbReference>
<proteinExistence type="predicted"/>
<sequence>MLCVDDEVVVVRSLRWLLEEEFQVETACGGREGIEYIGRQQFNVVISDQRMPGMSGTQFLARVKDQQPQAMRLLLAAYSDYQAVLDSINHSEAYRFINKPWNNAELLHLVSEAASISLSMTAPDRIPRGHPGRRGGAVLVLDDDASVLPLVKGIVGSAHQVLWARSVDEASAMSVEARSLAVMVCECSVKGVSTLGLISALKAQRPAVMTIVHTRERDARAVRRLINEGHVFRFLNKPASGVPLSAMLYRAIARHWELAPQLEAA</sequence>
<name>A0A931H706_9BURK</name>
<accession>A0A931H706</accession>
<dbReference type="InterPro" id="IPR050595">
    <property type="entry name" value="Bact_response_regulator"/>
</dbReference>
<evidence type="ECO:0000313" key="4">
    <source>
        <dbReference type="EMBL" id="MBG9389573.1"/>
    </source>
</evidence>
<dbReference type="AlphaFoldDB" id="A0A931H706"/>
<gene>
    <name evidence="4" type="ORF">I5803_16205</name>
</gene>
<evidence type="ECO:0000256" key="1">
    <source>
        <dbReference type="ARBA" id="ARBA00022553"/>
    </source>
</evidence>
<comment type="caution">
    <text evidence="2">Lacks conserved residue(s) required for the propagation of feature annotation.</text>
</comment>
<dbReference type="InterPro" id="IPR011006">
    <property type="entry name" value="CheY-like_superfamily"/>
</dbReference>
<keyword evidence="5" id="KW-1185">Reference proteome</keyword>
<dbReference type="GO" id="GO:0000160">
    <property type="term" value="P:phosphorelay signal transduction system"/>
    <property type="evidence" value="ECO:0007669"/>
    <property type="project" value="InterPro"/>
</dbReference>
<dbReference type="Pfam" id="PF00072">
    <property type="entry name" value="Response_reg"/>
    <property type="match status" value="1"/>
</dbReference>
<feature type="domain" description="Response regulatory" evidence="3">
    <location>
        <begin position="137"/>
        <end position="252"/>
    </location>
</feature>
<evidence type="ECO:0000259" key="3">
    <source>
        <dbReference type="PROSITE" id="PS50110"/>
    </source>
</evidence>
<dbReference type="Gene3D" id="3.40.50.2300">
    <property type="match status" value="2"/>
</dbReference>
<organism evidence="4 5">
    <name type="scientific">Caenimonas aquaedulcis</name>
    <dbReference type="NCBI Taxonomy" id="2793270"/>
    <lineage>
        <taxon>Bacteria</taxon>
        <taxon>Pseudomonadati</taxon>
        <taxon>Pseudomonadota</taxon>
        <taxon>Betaproteobacteria</taxon>
        <taxon>Burkholderiales</taxon>
        <taxon>Comamonadaceae</taxon>
        <taxon>Caenimonas</taxon>
    </lineage>
</organism>